<feature type="domain" description="FAD dependent oxidoreductase" evidence="3">
    <location>
        <begin position="63"/>
        <end position="466"/>
    </location>
</feature>
<dbReference type="SUPFAM" id="SSF51905">
    <property type="entry name" value="FAD/NAD(P)-binding domain"/>
    <property type="match status" value="1"/>
</dbReference>
<evidence type="ECO:0000256" key="1">
    <source>
        <dbReference type="SAM" id="MobiDB-lite"/>
    </source>
</evidence>
<name>A0AAN4T6F4_ASPLE</name>
<dbReference type="Gene3D" id="2.60.40.640">
    <property type="match status" value="1"/>
</dbReference>
<dbReference type="AlphaFoldDB" id="A0AAN4T6F4"/>
<feature type="region of interest" description="Disordered" evidence="1">
    <location>
        <begin position="1052"/>
        <end position="1071"/>
    </location>
</feature>
<dbReference type="InterPro" id="IPR036188">
    <property type="entry name" value="FAD/NAD-bd_sf"/>
</dbReference>
<dbReference type="Gene3D" id="3.50.50.60">
    <property type="entry name" value="FAD/NAD(P)-binding domain"/>
    <property type="match status" value="1"/>
</dbReference>
<dbReference type="Pfam" id="PF00339">
    <property type="entry name" value="Arrestin_N"/>
    <property type="match status" value="1"/>
</dbReference>
<gene>
    <name evidence="4" type="ORF">ALT_0159</name>
</gene>
<protein>
    <recommendedName>
        <fullName evidence="6">FAD dependent oxidoreductase domain-containing protein</fullName>
    </recommendedName>
</protein>
<dbReference type="Pfam" id="PF01266">
    <property type="entry name" value="DAO"/>
    <property type="match status" value="1"/>
</dbReference>
<evidence type="ECO:0000313" key="5">
    <source>
        <dbReference type="Proteomes" id="UP000051487"/>
    </source>
</evidence>
<feature type="region of interest" description="Disordered" evidence="1">
    <location>
        <begin position="638"/>
        <end position="661"/>
    </location>
</feature>
<feature type="domain" description="Arrestin-like N-terminal" evidence="2">
    <location>
        <begin position="741"/>
        <end position="903"/>
    </location>
</feature>
<comment type="caution">
    <text evidence="4">The sequence shown here is derived from an EMBL/GenBank/DDBJ whole genome shotgun (WGS) entry which is preliminary data.</text>
</comment>
<dbReference type="PANTHER" id="PTHR13847:SF213">
    <property type="entry name" value="DEPENDENT OXIDOREDUCTASE, PUTATIVE-RELATED"/>
    <property type="match status" value="1"/>
</dbReference>
<sequence length="1212" mass="132751">MAFARAILSNPAVPIEDRQQALDRAFSDPGLPSTHPTSSFWLRNPHPEVARAQSTELPSEAEVVIIGSGVTGTSIARTLLKSRKPGKETKPRPAVVILEARDVCSGATGRNGGHILETAEEFAALEAAHGLEAAKKIVKFRMAHLQEILKTADEYGLTEETQVRKVQFLCVYFDERGWKRALSRLQRLKECLPDETVEWRAYEGNEIPKEFCLPHARGIVAGPAGAIWPYRFVTGILAHLRAEFPHDLRIVSNTPVTSIRDVTVEEATSLRYSIETTRGTIRARHVVHCTNAHVGHLVPGLRGRIYPVRGQMSAQTPGSKFRNQGTEHSWIFKYERGFDYLTQLPPSEAGDMMMFGGGLAQGELGGVGDFGVSTDSGLSLYADIHLSGALSAIFGRENWGSVPGPSVEKMWTGNMGFSADGFPWVGQLPVSLTERKQKEKGQGAEWVSAGFSGEGMVYAWLCGKALGTMLLAYDDELLETESADLSWFPEQMLVIEGVDASAGLAGDAQQVSVDNPKADCKPDLDYPASRVQTNTAGHHELDHKLWIWPSIGGALLGFGLGSISDAALRPFTGDACLHRRYVSTQPHQHRSSLCYLALDAAQRIDRHVHRLRIGFISLAITMTIIPMEMYGKKMRSVVLPNPDSGDPPDGKAGETGPNSAELEVGTWRDRKTVQSQTFICRQIELRCCVSLYFVRSIDQLSQMAASIITRGSSSLESLTGRSRPKVQIDLANQTEGLVSSYTTKDHIEGTVTIRVDHDTRFEDVEITFEGTARTSVERAAYPGRTGAYQTFLKLRQPIDDAAYPTPRILESGRSYQFPFTFVVPERLLPHVCTHSKTNAHVERSHTLLPPTLGDPMLASNGKTLLDDMVPEMCQISYMIRVVLNRKPAGETAARKPLASAGKKVRIIPTVDEEPPLNVFDGDDVYCTRKEKDVKRGLMRGKLGRLVVAASQPKPVQLTAPQDETKESVGTVATIHLRFDPVGNEAPPRLGSVWSRLRVSTYYAAVPWEDYPSALSATMWAQAGKSVYTETVPLSTLCVASAQWTKHSVSSPVRRSSLESTSSSESLTGPSASFSGSTYYTASVVVPVSLPASKAFVPTFHSCLVSRMYALDLSISYHTPNANILTPTASLRVPLQLTCQPKADTRPKYGVHEITLEEVDAEFFSPRNVAPPSITSYEAFPRAQSNHIAPPPEYTALRAPLLASEQPRRVAAG</sequence>
<accession>A0AAN4T6F4</accession>
<dbReference type="PANTHER" id="PTHR13847">
    <property type="entry name" value="SARCOSINE DEHYDROGENASE-RELATED"/>
    <property type="match status" value="1"/>
</dbReference>
<dbReference type="Proteomes" id="UP000051487">
    <property type="component" value="Unassembled WGS sequence"/>
</dbReference>
<dbReference type="InterPro" id="IPR006076">
    <property type="entry name" value="FAD-dep_OxRdtase"/>
</dbReference>
<organism evidence="4 5">
    <name type="scientific">Aspergillus lentulus</name>
    <dbReference type="NCBI Taxonomy" id="293939"/>
    <lineage>
        <taxon>Eukaryota</taxon>
        <taxon>Fungi</taxon>
        <taxon>Dikarya</taxon>
        <taxon>Ascomycota</taxon>
        <taxon>Pezizomycotina</taxon>
        <taxon>Eurotiomycetes</taxon>
        <taxon>Eurotiomycetidae</taxon>
        <taxon>Eurotiales</taxon>
        <taxon>Aspergillaceae</taxon>
        <taxon>Aspergillus</taxon>
        <taxon>Aspergillus subgen. Fumigati</taxon>
    </lineage>
</organism>
<proteinExistence type="predicted"/>
<dbReference type="Gene3D" id="3.30.9.10">
    <property type="entry name" value="D-Amino Acid Oxidase, subunit A, domain 2"/>
    <property type="match status" value="1"/>
</dbReference>
<dbReference type="GO" id="GO:0005737">
    <property type="term" value="C:cytoplasm"/>
    <property type="evidence" value="ECO:0007669"/>
    <property type="project" value="TreeGrafter"/>
</dbReference>
<evidence type="ECO:0000259" key="2">
    <source>
        <dbReference type="Pfam" id="PF00339"/>
    </source>
</evidence>
<dbReference type="EMBL" id="BCLY01000001">
    <property type="protein sequence ID" value="GAQ02838.1"/>
    <property type="molecule type" value="Genomic_DNA"/>
</dbReference>
<evidence type="ECO:0000313" key="4">
    <source>
        <dbReference type="EMBL" id="GAQ02838.1"/>
    </source>
</evidence>
<reference evidence="4 5" key="1">
    <citation type="submission" date="2015-11" db="EMBL/GenBank/DDBJ databases">
        <title>Aspergillus lentulus strain IFM 54703T.</title>
        <authorList>
            <person name="Kusuya Y."/>
            <person name="Sakai K."/>
            <person name="Kamei K."/>
            <person name="Takahashi H."/>
            <person name="Yaguchi T."/>
        </authorList>
    </citation>
    <scope>NUCLEOTIDE SEQUENCE [LARGE SCALE GENOMIC DNA]</scope>
    <source>
        <strain evidence="4 5">IFM 54703</strain>
    </source>
</reference>
<dbReference type="InterPro" id="IPR011021">
    <property type="entry name" value="Arrestin-like_N"/>
</dbReference>
<evidence type="ECO:0000259" key="3">
    <source>
        <dbReference type="Pfam" id="PF01266"/>
    </source>
</evidence>
<evidence type="ECO:0008006" key="6">
    <source>
        <dbReference type="Google" id="ProtNLM"/>
    </source>
</evidence>
<dbReference type="InterPro" id="IPR014752">
    <property type="entry name" value="Arrestin-like_C"/>
</dbReference>